<protein>
    <submittedName>
        <fullName evidence="3">Reverse transcriptase (RNA-dependent DNA polymerase)</fullName>
    </submittedName>
</protein>
<keyword evidence="3" id="KW-0695">RNA-directed DNA polymerase</keyword>
<reference evidence="3 4" key="1">
    <citation type="submission" date="2015-11" db="EMBL/GenBank/DDBJ databases">
        <title>The genome of Candidatus Endoriftia persephone in Ridgeia piscesae and population structure of the North Eastern Pacific vestimentiferan symbionts.</title>
        <authorList>
            <person name="Perez M."/>
            <person name="Juniper K.S."/>
        </authorList>
    </citation>
    <scope>NUCLEOTIDE SEQUENCE [LARGE SCALE GENOMIC DNA]</scope>
    <source>
        <strain evidence="3">Ind11</strain>
    </source>
</reference>
<dbReference type="PATRIC" id="fig|54398.3.peg.3205"/>
<dbReference type="AlphaFoldDB" id="A0A0T5Z1C3"/>
<dbReference type="Pfam" id="PF00078">
    <property type="entry name" value="RVT_1"/>
    <property type="match status" value="1"/>
</dbReference>
<feature type="domain" description="Reverse transcriptase" evidence="2">
    <location>
        <begin position="1"/>
        <end position="157"/>
    </location>
</feature>
<evidence type="ECO:0000313" key="3">
    <source>
        <dbReference type="EMBL" id="KRT56635.1"/>
    </source>
</evidence>
<dbReference type="PROSITE" id="PS50878">
    <property type="entry name" value="RT_POL"/>
    <property type="match status" value="1"/>
</dbReference>
<keyword evidence="3" id="KW-0808">Transferase</keyword>
<sequence>MDIKEPFDDIDHDLLMRAVRKHVKNKWEILYIERWLKAPIRHREGRLELRERGTSQGDVVSPLLANLYLHYVFYTWVEWHCSGIQFERCANDIVCHTARVKKKPREGWIKYYGRYGCTELRRVLFYLIEEIAHRAKWKYKRLRSKHKAVRWFMGVHQR</sequence>
<dbReference type="GO" id="GO:0003964">
    <property type="term" value="F:RNA-directed DNA polymerase activity"/>
    <property type="evidence" value="ECO:0007669"/>
    <property type="project" value="UniProtKB-KW"/>
</dbReference>
<proteinExistence type="inferred from homology"/>
<dbReference type="InterPro" id="IPR000477">
    <property type="entry name" value="RT_dom"/>
</dbReference>
<dbReference type="InterPro" id="IPR043502">
    <property type="entry name" value="DNA/RNA_pol_sf"/>
</dbReference>
<comment type="similarity">
    <text evidence="1">Belongs to the bacterial reverse transcriptase family.</text>
</comment>
<dbReference type="PANTHER" id="PTHR34047">
    <property type="entry name" value="NUCLEAR INTRON MATURASE 1, MITOCHONDRIAL-RELATED"/>
    <property type="match status" value="1"/>
</dbReference>
<keyword evidence="3" id="KW-0548">Nucleotidyltransferase</keyword>
<keyword evidence="4" id="KW-1185">Reference proteome</keyword>
<comment type="caution">
    <text evidence="3">The sequence shown here is derived from an EMBL/GenBank/DDBJ whole genome shotgun (WGS) entry which is preliminary data.</text>
</comment>
<dbReference type="InterPro" id="IPR051083">
    <property type="entry name" value="GrpII_Intron_Splice-Mob/Def"/>
</dbReference>
<dbReference type="OrthoDB" id="9793236at2"/>
<organism evidence="3 4">
    <name type="scientific">endosymbiont of Ridgeia piscesae</name>
    <dbReference type="NCBI Taxonomy" id="54398"/>
    <lineage>
        <taxon>Bacteria</taxon>
        <taxon>Pseudomonadati</taxon>
        <taxon>Pseudomonadota</taxon>
        <taxon>Gammaproteobacteria</taxon>
        <taxon>sulfur-oxidizing symbionts</taxon>
    </lineage>
</organism>
<dbReference type="SUPFAM" id="SSF56672">
    <property type="entry name" value="DNA/RNA polymerases"/>
    <property type="match status" value="1"/>
</dbReference>
<evidence type="ECO:0000313" key="4">
    <source>
        <dbReference type="Proteomes" id="UP000051634"/>
    </source>
</evidence>
<accession>A0A0T5Z1C3</accession>
<dbReference type="Proteomes" id="UP000051634">
    <property type="component" value="Unassembled WGS sequence"/>
</dbReference>
<name>A0A0T5Z1C3_9GAMM</name>
<dbReference type="EMBL" id="LDXT01000029">
    <property type="protein sequence ID" value="KRT56635.1"/>
    <property type="molecule type" value="Genomic_DNA"/>
</dbReference>
<evidence type="ECO:0000259" key="2">
    <source>
        <dbReference type="PROSITE" id="PS50878"/>
    </source>
</evidence>
<dbReference type="PANTHER" id="PTHR34047:SF3">
    <property type="entry name" value="BLR2052 PROTEIN"/>
    <property type="match status" value="1"/>
</dbReference>
<evidence type="ECO:0000256" key="1">
    <source>
        <dbReference type="ARBA" id="ARBA00034120"/>
    </source>
</evidence>
<gene>
    <name evidence="3" type="ORF">Ga0074115_1683</name>
</gene>